<dbReference type="Gene3D" id="3.80.10.10">
    <property type="entry name" value="Ribonuclease Inhibitor"/>
    <property type="match status" value="1"/>
</dbReference>
<dbReference type="EMBL" id="KZ084143">
    <property type="protein sequence ID" value="OSC97995.1"/>
    <property type="molecule type" value="Genomic_DNA"/>
</dbReference>
<evidence type="ECO:0000313" key="2">
    <source>
        <dbReference type="Proteomes" id="UP000193067"/>
    </source>
</evidence>
<name>A0A1Y2IA26_TRAC3</name>
<dbReference type="PANTHER" id="PTHR38926">
    <property type="entry name" value="F-BOX DOMAIN CONTAINING PROTEIN, EXPRESSED"/>
    <property type="match status" value="1"/>
</dbReference>
<dbReference type="AlphaFoldDB" id="A0A1Y2IA26"/>
<keyword evidence="2" id="KW-1185">Reference proteome</keyword>
<organism evidence="1 2">
    <name type="scientific">Trametes coccinea (strain BRFM310)</name>
    <name type="common">Pycnoporus coccineus</name>
    <dbReference type="NCBI Taxonomy" id="1353009"/>
    <lineage>
        <taxon>Eukaryota</taxon>
        <taxon>Fungi</taxon>
        <taxon>Dikarya</taxon>
        <taxon>Basidiomycota</taxon>
        <taxon>Agaricomycotina</taxon>
        <taxon>Agaricomycetes</taxon>
        <taxon>Polyporales</taxon>
        <taxon>Polyporaceae</taxon>
        <taxon>Trametes</taxon>
    </lineage>
</organism>
<protein>
    <recommendedName>
        <fullName evidence="3">F-box domain-containing protein</fullName>
    </recommendedName>
</protein>
<dbReference type="OrthoDB" id="2801180at2759"/>
<gene>
    <name evidence="1" type="ORF">PYCCODRAFT_1038313</name>
</gene>
<evidence type="ECO:0000313" key="1">
    <source>
        <dbReference type="EMBL" id="OSC97995.1"/>
    </source>
</evidence>
<dbReference type="Proteomes" id="UP000193067">
    <property type="component" value="Unassembled WGS sequence"/>
</dbReference>
<reference evidence="1 2" key="1">
    <citation type="journal article" date="2015" name="Biotechnol. Biofuels">
        <title>Enhanced degradation of softwood versus hardwood by the white-rot fungus Pycnoporus coccineus.</title>
        <authorList>
            <person name="Couturier M."/>
            <person name="Navarro D."/>
            <person name="Chevret D."/>
            <person name="Henrissat B."/>
            <person name="Piumi F."/>
            <person name="Ruiz-Duenas F.J."/>
            <person name="Martinez A.T."/>
            <person name="Grigoriev I.V."/>
            <person name="Riley R."/>
            <person name="Lipzen A."/>
            <person name="Berrin J.G."/>
            <person name="Master E.R."/>
            <person name="Rosso M.N."/>
        </authorList>
    </citation>
    <scope>NUCLEOTIDE SEQUENCE [LARGE SCALE GENOMIC DNA]</scope>
    <source>
        <strain evidence="1 2">BRFM310</strain>
    </source>
</reference>
<proteinExistence type="predicted"/>
<sequence>MNMCTETATMTLQSYTMHAALLSDDILHTIFRQFELDQWHRSTPLPAPGLPLDDPFQTENERLRCLARSARVCTAFRDAALPILWGTLYDLVPFLRLFPSCITTHNLTGRVGARGTHPGPYTYRLSTSYASRSELQRILLYGAMVRAVGKHHGYQYQGPGFTLYNHRADPASWVYLQAVLDGNPRRYLLPNLRRLSVQVFNASDLDLVSAVASPSLSDLELINFDHPNNRPPGGWQHVLEERIPALLSAAPNLTQLHLSFHENSHISNRIASAIARVTSLRTLYLRFSHAGGMESESPLWMPITLLSPLKNLERLVLGFGSDVPVNSSVTLPAQGLVATSLHNLREVEVLSVECVRNYHRLFKLLQSRTIQRLTLRTIVYVDAFSLRDLCRVLTHSFSKLSSFFCHFIIRSRPRNTTAAVTVEPLRTAISPLLSLQTLQDVSIHADLDISLHISLSDDDLEAMASSWPALRVFSLIGFDILYHVFYDESRISELSPLFGISLSAIATLATNCPHLEQLEIPLLDVQPHRVRPKDSYPFLNHQLRRFEAHDMYVGDYSTAACIIDRIFPTVDVVAPLAAVSEQWTEICSMRWDHAPEMSWTEWRFAAQYGLYLGIIIGQDGRDNDPWLSWEL</sequence>
<dbReference type="PANTHER" id="PTHR38926:SF5">
    <property type="entry name" value="F-BOX AND LEUCINE-RICH REPEAT PROTEIN 6"/>
    <property type="match status" value="1"/>
</dbReference>
<dbReference type="STRING" id="1353009.A0A1Y2IA26"/>
<dbReference type="SUPFAM" id="SSF52047">
    <property type="entry name" value="RNI-like"/>
    <property type="match status" value="1"/>
</dbReference>
<accession>A0A1Y2IA26</accession>
<evidence type="ECO:0008006" key="3">
    <source>
        <dbReference type="Google" id="ProtNLM"/>
    </source>
</evidence>
<dbReference type="InterPro" id="IPR032675">
    <property type="entry name" value="LRR_dom_sf"/>
</dbReference>